<keyword evidence="1" id="KW-0812">Transmembrane</keyword>
<evidence type="ECO:0000256" key="1">
    <source>
        <dbReference type="SAM" id="Phobius"/>
    </source>
</evidence>
<gene>
    <name evidence="2" type="ORF">MRX98_06050</name>
</gene>
<dbReference type="RefSeq" id="WP_246903926.1">
    <property type="nucleotide sequence ID" value="NZ_JALJRB010000004.1"/>
</dbReference>
<name>A0AA41UHX8_9BACT</name>
<sequence length="114" mass="12482">MEFKEEAKIEQFRSVIAVGASALKGALLINGGGVIAVLTFIGNQKDQQGFTWFVSAMFVMCCGIALAVFAKVLAYITQIKVTSQKFLVENGFTKCSNNNNDRLHLFTGFATKTY</sequence>
<feature type="transmembrane region" description="Helical" evidence="1">
    <location>
        <begin position="53"/>
        <end position="76"/>
    </location>
</feature>
<accession>A0AA41UHX8</accession>
<dbReference type="AlphaFoldDB" id="A0AA41UHX8"/>
<keyword evidence="1" id="KW-0472">Membrane</keyword>
<organism evidence="2 3">
    <name type="scientific">Desulfatitalea alkaliphila</name>
    <dbReference type="NCBI Taxonomy" id="2929485"/>
    <lineage>
        <taxon>Bacteria</taxon>
        <taxon>Pseudomonadati</taxon>
        <taxon>Thermodesulfobacteriota</taxon>
        <taxon>Desulfobacteria</taxon>
        <taxon>Desulfobacterales</taxon>
        <taxon>Desulfosarcinaceae</taxon>
        <taxon>Desulfatitalea</taxon>
    </lineage>
</organism>
<comment type="caution">
    <text evidence="2">The sequence shown here is derived from an EMBL/GenBank/DDBJ whole genome shotgun (WGS) entry which is preliminary data.</text>
</comment>
<protein>
    <submittedName>
        <fullName evidence="2">Uncharacterized protein</fullName>
    </submittedName>
</protein>
<reference evidence="2" key="1">
    <citation type="submission" date="2022-04" db="EMBL/GenBank/DDBJ databases">
        <title>Desulfatitalea alkaliphila sp. nov., a novel anaerobic sulfate-reducing bacterium isolated from terrestrial mud volcano, Taman Peninsula, Russia.</title>
        <authorList>
            <person name="Khomyakova M.A."/>
            <person name="Merkel A.Y."/>
            <person name="Slobodkin A.I."/>
        </authorList>
    </citation>
    <scope>NUCLEOTIDE SEQUENCE</scope>
    <source>
        <strain evidence="2">M08but</strain>
    </source>
</reference>
<evidence type="ECO:0000313" key="3">
    <source>
        <dbReference type="Proteomes" id="UP001165427"/>
    </source>
</evidence>
<dbReference type="Proteomes" id="UP001165427">
    <property type="component" value="Unassembled WGS sequence"/>
</dbReference>
<proteinExistence type="predicted"/>
<keyword evidence="3" id="KW-1185">Reference proteome</keyword>
<feature type="transmembrane region" description="Helical" evidence="1">
    <location>
        <begin position="12"/>
        <end position="41"/>
    </location>
</feature>
<dbReference type="EMBL" id="JALJRB010000004">
    <property type="protein sequence ID" value="MCJ8500130.1"/>
    <property type="molecule type" value="Genomic_DNA"/>
</dbReference>
<keyword evidence="1" id="KW-1133">Transmembrane helix</keyword>
<evidence type="ECO:0000313" key="2">
    <source>
        <dbReference type="EMBL" id="MCJ8500130.1"/>
    </source>
</evidence>